<reference evidence="1 2" key="1">
    <citation type="submission" date="2015-05" db="EMBL/GenBank/DDBJ databases">
        <title>Evolution of Trichinella species and genotypes.</title>
        <authorList>
            <person name="Korhonen P.K."/>
            <person name="Edoardo P."/>
            <person name="Giuseppe L.R."/>
            <person name="Gasser R.B."/>
        </authorList>
    </citation>
    <scope>NUCLEOTIDE SEQUENCE [LARGE SCALE GENOMIC DNA]</scope>
    <source>
        <strain evidence="1">ISS10</strain>
    </source>
</reference>
<organism evidence="1 2">
    <name type="scientific">Trichinella nativa</name>
    <dbReference type="NCBI Taxonomy" id="6335"/>
    <lineage>
        <taxon>Eukaryota</taxon>
        <taxon>Metazoa</taxon>
        <taxon>Ecdysozoa</taxon>
        <taxon>Nematoda</taxon>
        <taxon>Enoplea</taxon>
        <taxon>Dorylaimia</taxon>
        <taxon>Trichinellida</taxon>
        <taxon>Trichinellidae</taxon>
        <taxon>Trichinella</taxon>
    </lineage>
</organism>
<evidence type="ECO:0000313" key="1">
    <source>
        <dbReference type="EMBL" id="KRZ47401.1"/>
    </source>
</evidence>
<name>A0A0V1KJE2_9BILA</name>
<sequence length="40" mass="4346">MSLNVVGELKTGVRLVLPPTESVRLGRRIEDWCALGAPPD</sequence>
<dbReference type="AlphaFoldDB" id="A0A0V1KJE2"/>
<gene>
    <name evidence="1" type="ORF">T02_9546</name>
</gene>
<keyword evidence="2" id="KW-1185">Reference proteome</keyword>
<proteinExistence type="predicted"/>
<accession>A0A0V1KJE2</accession>
<comment type="caution">
    <text evidence="1">The sequence shown here is derived from an EMBL/GenBank/DDBJ whole genome shotgun (WGS) entry which is preliminary data.</text>
</comment>
<protein>
    <submittedName>
        <fullName evidence="1">Uncharacterized protein</fullName>
    </submittedName>
</protein>
<dbReference type="Proteomes" id="UP000054721">
    <property type="component" value="Unassembled WGS sequence"/>
</dbReference>
<dbReference type="EMBL" id="JYDW01000836">
    <property type="protein sequence ID" value="KRZ47401.1"/>
    <property type="molecule type" value="Genomic_DNA"/>
</dbReference>
<evidence type="ECO:0000313" key="2">
    <source>
        <dbReference type="Proteomes" id="UP000054721"/>
    </source>
</evidence>